<keyword evidence="4" id="KW-0862">Zinc</keyword>
<dbReference type="GO" id="GO:0008270">
    <property type="term" value="F:zinc ion binding"/>
    <property type="evidence" value="ECO:0007669"/>
    <property type="project" value="UniProtKB-KW"/>
</dbReference>
<dbReference type="VEuPathDB" id="FungiDB:ASPZODRAFT_146355"/>
<dbReference type="RefSeq" id="XP_022577555.1">
    <property type="nucleotide sequence ID" value="XM_022725176.1"/>
</dbReference>
<dbReference type="STRING" id="1073090.A0A1L9S796"/>
<evidence type="ECO:0000256" key="1">
    <source>
        <dbReference type="ARBA" id="ARBA00022723"/>
    </source>
</evidence>
<dbReference type="AlphaFoldDB" id="A0A1L9S796"/>
<evidence type="ECO:0000256" key="5">
    <source>
        <dbReference type="SAM" id="MobiDB-lite"/>
    </source>
</evidence>
<gene>
    <name evidence="7" type="ORF">ASPZODRAFT_146355</name>
</gene>
<evidence type="ECO:0000256" key="4">
    <source>
        <dbReference type="ARBA" id="ARBA00022833"/>
    </source>
</evidence>
<keyword evidence="3" id="KW-0863">Zinc-finger</keyword>
<evidence type="ECO:0000259" key="6">
    <source>
        <dbReference type="PROSITE" id="PS00028"/>
    </source>
</evidence>
<dbReference type="PANTHER" id="PTHR24379">
    <property type="entry name" value="KRAB AND ZINC FINGER DOMAIN-CONTAINING"/>
    <property type="match status" value="1"/>
</dbReference>
<keyword evidence="8" id="KW-1185">Reference proteome</keyword>
<dbReference type="InterPro" id="IPR013087">
    <property type="entry name" value="Znf_C2H2_type"/>
</dbReference>
<dbReference type="SMART" id="SM00355">
    <property type="entry name" value="ZnF_C2H2"/>
    <property type="match status" value="6"/>
</dbReference>
<dbReference type="Proteomes" id="UP000184188">
    <property type="component" value="Unassembled WGS sequence"/>
</dbReference>
<evidence type="ECO:0000313" key="7">
    <source>
        <dbReference type="EMBL" id="OJJ43045.1"/>
    </source>
</evidence>
<dbReference type="PANTHER" id="PTHR24379:SF121">
    <property type="entry name" value="C2H2-TYPE DOMAIN-CONTAINING PROTEIN"/>
    <property type="match status" value="1"/>
</dbReference>
<evidence type="ECO:0000256" key="2">
    <source>
        <dbReference type="ARBA" id="ARBA00022737"/>
    </source>
</evidence>
<keyword evidence="2" id="KW-0677">Repeat</keyword>
<feature type="region of interest" description="Disordered" evidence="5">
    <location>
        <begin position="301"/>
        <end position="391"/>
    </location>
</feature>
<evidence type="ECO:0000256" key="3">
    <source>
        <dbReference type="ARBA" id="ARBA00022771"/>
    </source>
</evidence>
<accession>A0A1L9S796</accession>
<protein>
    <recommendedName>
        <fullName evidence="6">C2H2-type domain-containing protein</fullName>
    </recommendedName>
</protein>
<name>A0A1L9S796_9EURO</name>
<feature type="compositionally biased region" description="Acidic residues" evidence="5">
    <location>
        <begin position="346"/>
        <end position="391"/>
    </location>
</feature>
<proteinExistence type="predicted"/>
<sequence length="391" mass="44280">MACLGSYRVGFDGKKWFCIIDGETFDTKTDVMKHYAEKHGCNVVCTRCTLVFASIEAWQAHMADPECHNPCLLCPFPWPDFASTKKLAQHLFARHKMCTICEAHGFIEEADILKHKEDDHNWCLECGFICADQNELLRHADTHDDVNLPCWAGCGKLFGLVYSPLAHYEKGECPLITIEQYREAVGKAADDWMGDISLWYAGMQDAPYRCIGCDGCASEVSELFDHVMHTKECLEHPDQGLGVVLDDIRAEIRRMVGRVPEEWEWEDSIPMSEAREVISQTVQDDVSSLVRRLTISPLGARTFLPQPIPSPNLYDCEETEYDTTEEDTEEDAEGDEEDAKEGTEGTAEESEDADEGAEMKNEEEDDEMDFDEEGNEEEGMDDEEEEVEIIV</sequence>
<keyword evidence="1" id="KW-0479">Metal-binding</keyword>
<dbReference type="OrthoDB" id="6105938at2759"/>
<feature type="compositionally biased region" description="Acidic residues" evidence="5">
    <location>
        <begin position="315"/>
        <end position="339"/>
    </location>
</feature>
<reference evidence="8" key="1">
    <citation type="journal article" date="2017" name="Genome Biol.">
        <title>Comparative genomics reveals high biological diversity and specific adaptations in the industrially and medically important fungal genus Aspergillus.</title>
        <authorList>
            <person name="de Vries R.P."/>
            <person name="Riley R."/>
            <person name="Wiebenga A."/>
            <person name="Aguilar-Osorio G."/>
            <person name="Amillis S."/>
            <person name="Uchima C.A."/>
            <person name="Anderluh G."/>
            <person name="Asadollahi M."/>
            <person name="Askin M."/>
            <person name="Barry K."/>
            <person name="Battaglia E."/>
            <person name="Bayram O."/>
            <person name="Benocci T."/>
            <person name="Braus-Stromeyer S.A."/>
            <person name="Caldana C."/>
            <person name="Canovas D."/>
            <person name="Cerqueira G.C."/>
            <person name="Chen F."/>
            <person name="Chen W."/>
            <person name="Choi C."/>
            <person name="Clum A."/>
            <person name="Dos Santos R.A."/>
            <person name="Damasio A.R."/>
            <person name="Diallinas G."/>
            <person name="Emri T."/>
            <person name="Fekete E."/>
            <person name="Flipphi M."/>
            <person name="Freyberg S."/>
            <person name="Gallo A."/>
            <person name="Gournas C."/>
            <person name="Habgood R."/>
            <person name="Hainaut M."/>
            <person name="Harispe M.L."/>
            <person name="Henrissat B."/>
            <person name="Hilden K.S."/>
            <person name="Hope R."/>
            <person name="Hossain A."/>
            <person name="Karabika E."/>
            <person name="Karaffa L."/>
            <person name="Karanyi Z."/>
            <person name="Krasevec N."/>
            <person name="Kuo A."/>
            <person name="Kusch H."/>
            <person name="LaButti K."/>
            <person name="Lagendijk E.L."/>
            <person name="Lapidus A."/>
            <person name="Levasseur A."/>
            <person name="Lindquist E."/>
            <person name="Lipzen A."/>
            <person name="Logrieco A.F."/>
            <person name="MacCabe A."/>
            <person name="Maekelae M.R."/>
            <person name="Malavazi I."/>
            <person name="Melin P."/>
            <person name="Meyer V."/>
            <person name="Mielnichuk N."/>
            <person name="Miskei M."/>
            <person name="Molnar A.P."/>
            <person name="Mule G."/>
            <person name="Ngan C.Y."/>
            <person name="Orejas M."/>
            <person name="Orosz E."/>
            <person name="Ouedraogo J.P."/>
            <person name="Overkamp K.M."/>
            <person name="Park H.-S."/>
            <person name="Perrone G."/>
            <person name="Piumi F."/>
            <person name="Punt P.J."/>
            <person name="Ram A.F."/>
            <person name="Ramon A."/>
            <person name="Rauscher S."/>
            <person name="Record E."/>
            <person name="Riano-Pachon D.M."/>
            <person name="Robert V."/>
            <person name="Roehrig J."/>
            <person name="Ruller R."/>
            <person name="Salamov A."/>
            <person name="Salih N.S."/>
            <person name="Samson R.A."/>
            <person name="Sandor E."/>
            <person name="Sanguinetti M."/>
            <person name="Schuetze T."/>
            <person name="Sepcic K."/>
            <person name="Shelest E."/>
            <person name="Sherlock G."/>
            <person name="Sophianopoulou V."/>
            <person name="Squina F.M."/>
            <person name="Sun H."/>
            <person name="Susca A."/>
            <person name="Todd R.B."/>
            <person name="Tsang A."/>
            <person name="Unkles S.E."/>
            <person name="van de Wiele N."/>
            <person name="van Rossen-Uffink D."/>
            <person name="Oliveira J.V."/>
            <person name="Vesth T.C."/>
            <person name="Visser J."/>
            <person name="Yu J.-H."/>
            <person name="Zhou M."/>
            <person name="Andersen M.R."/>
            <person name="Archer D.B."/>
            <person name="Baker S.E."/>
            <person name="Benoit I."/>
            <person name="Brakhage A.A."/>
            <person name="Braus G.H."/>
            <person name="Fischer R."/>
            <person name="Frisvad J.C."/>
            <person name="Goldman G.H."/>
            <person name="Houbraken J."/>
            <person name="Oakley B."/>
            <person name="Pocsi I."/>
            <person name="Scazzocchio C."/>
            <person name="Seiboth B."/>
            <person name="vanKuyk P.A."/>
            <person name="Wortman J."/>
            <person name="Dyer P.S."/>
            <person name="Grigoriev I.V."/>
        </authorList>
    </citation>
    <scope>NUCLEOTIDE SEQUENCE [LARGE SCALE GENOMIC DNA]</scope>
    <source>
        <strain evidence="8">CBS 506.65</strain>
    </source>
</reference>
<dbReference type="GeneID" id="34611641"/>
<dbReference type="PROSITE" id="PS00028">
    <property type="entry name" value="ZINC_FINGER_C2H2_1"/>
    <property type="match status" value="1"/>
</dbReference>
<evidence type="ECO:0000313" key="8">
    <source>
        <dbReference type="Proteomes" id="UP000184188"/>
    </source>
</evidence>
<dbReference type="EMBL" id="KV878354">
    <property type="protein sequence ID" value="OJJ43045.1"/>
    <property type="molecule type" value="Genomic_DNA"/>
</dbReference>
<organism evidence="7 8">
    <name type="scientific">Penicilliopsis zonata CBS 506.65</name>
    <dbReference type="NCBI Taxonomy" id="1073090"/>
    <lineage>
        <taxon>Eukaryota</taxon>
        <taxon>Fungi</taxon>
        <taxon>Dikarya</taxon>
        <taxon>Ascomycota</taxon>
        <taxon>Pezizomycotina</taxon>
        <taxon>Eurotiomycetes</taxon>
        <taxon>Eurotiomycetidae</taxon>
        <taxon>Eurotiales</taxon>
        <taxon>Aspergillaceae</taxon>
        <taxon>Penicilliopsis</taxon>
    </lineage>
</organism>
<feature type="domain" description="C2H2-type" evidence="6">
    <location>
        <begin position="123"/>
        <end position="143"/>
    </location>
</feature>